<accession>A0A448WUH7</accession>
<dbReference type="AlphaFoldDB" id="A0A448WUH7"/>
<evidence type="ECO:0000256" key="6">
    <source>
        <dbReference type="ARBA" id="ARBA00044147"/>
    </source>
</evidence>
<keyword evidence="11" id="KW-1185">Reference proteome</keyword>
<dbReference type="SUPFAM" id="SSF100950">
    <property type="entry name" value="NagB/RpiA/CoA transferase-like"/>
    <property type="match status" value="1"/>
</dbReference>
<dbReference type="EMBL" id="CAAALY010047176">
    <property type="protein sequence ID" value="VEL20593.1"/>
    <property type="molecule type" value="Genomic_DNA"/>
</dbReference>
<keyword evidence="5" id="KW-0648">Protein biosynthesis</keyword>
<evidence type="ECO:0000256" key="5">
    <source>
        <dbReference type="ARBA" id="ARBA00022917"/>
    </source>
</evidence>
<dbReference type="Gene3D" id="3.40.50.10470">
    <property type="entry name" value="Translation initiation factor eif-2b, domain 2"/>
    <property type="match status" value="1"/>
</dbReference>
<dbReference type="InterPro" id="IPR037171">
    <property type="entry name" value="NagB/RpiA_transferase-like"/>
</dbReference>
<evidence type="ECO:0000256" key="3">
    <source>
        <dbReference type="ARBA" id="ARBA00022490"/>
    </source>
</evidence>
<dbReference type="Proteomes" id="UP000784294">
    <property type="component" value="Unassembled WGS sequence"/>
</dbReference>
<dbReference type="GO" id="GO:0005829">
    <property type="term" value="C:cytosol"/>
    <property type="evidence" value="ECO:0007669"/>
    <property type="project" value="UniProtKB-SubCell"/>
</dbReference>
<comment type="caution">
    <text evidence="10">The sequence shown here is derived from an EMBL/GenBank/DDBJ whole genome shotgun (WGS) entry which is preliminary data.</text>
</comment>
<dbReference type="GO" id="GO:0003743">
    <property type="term" value="F:translation initiation factor activity"/>
    <property type="evidence" value="ECO:0007669"/>
    <property type="project" value="UniProtKB-KW"/>
</dbReference>
<proteinExistence type="inferred from homology"/>
<evidence type="ECO:0000256" key="9">
    <source>
        <dbReference type="RuleBase" id="RU003814"/>
    </source>
</evidence>
<dbReference type="Pfam" id="PF01008">
    <property type="entry name" value="IF-2B"/>
    <property type="match status" value="1"/>
</dbReference>
<evidence type="ECO:0000256" key="7">
    <source>
        <dbReference type="ARBA" id="ARBA00044356"/>
    </source>
</evidence>
<dbReference type="InterPro" id="IPR042529">
    <property type="entry name" value="IF_2B-like_C"/>
</dbReference>
<evidence type="ECO:0000256" key="2">
    <source>
        <dbReference type="ARBA" id="ARBA00007251"/>
    </source>
</evidence>
<dbReference type="PANTHER" id="PTHR10233">
    <property type="entry name" value="TRANSLATION INITIATION FACTOR EIF-2B"/>
    <property type="match status" value="1"/>
</dbReference>
<dbReference type="PANTHER" id="PTHR10233:SF14">
    <property type="entry name" value="TRANSLATION INITIATION FACTOR EIF-2B SUBUNIT DELTA"/>
    <property type="match status" value="1"/>
</dbReference>
<evidence type="ECO:0000313" key="10">
    <source>
        <dbReference type="EMBL" id="VEL20593.1"/>
    </source>
</evidence>
<gene>
    <name evidence="10" type="ORF">PXEA_LOCUS14033</name>
</gene>
<evidence type="ECO:0000256" key="8">
    <source>
        <dbReference type="ARBA" id="ARBA00046432"/>
    </source>
</evidence>
<reference evidence="10" key="1">
    <citation type="submission" date="2018-11" db="EMBL/GenBank/DDBJ databases">
        <authorList>
            <consortium name="Pathogen Informatics"/>
        </authorList>
    </citation>
    <scope>NUCLEOTIDE SEQUENCE</scope>
</reference>
<sequence>MLSEIDEFVRERIVLAGRAIESRAASSIRPGECVAIFGYSSLVSRILIHTWRLAQMVRLEKLTVSIPLKGYCFSYYHMFSMFLIYILNSATTTTTPGDSRTLSLTSGQPRTSMTQGEFSVLVVDSGPHFEGRRMLFELTQAGIPCEYTHLGAIPLLASKISLLLLGAHALLNNGYVLSRIGTAQLANIVSRISQAPVLVCAETYKFWDRAQSDAFEYNELADPDAIWKSSNEGLLAESDSKQV</sequence>
<evidence type="ECO:0000256" key="4">
    <source>
        <dbReference type="ARBA" id="ARBA00022540"/>
    </source>
</evidence>
<comment type="similarity">
    <text evidence="2 9">Belongs to the eIF-2B alpha/beta/delta subunits family.</text>
</comment>
<organism evidence="10 11">
    <name type="scientific">Protopolystoma xenopodis</name>
    <dbReference type="NCBI Taxonomy" id="117903"/>
    <lineage>
        <taxon>Eukaryota</taxon>
        <taxon>Metazoa</taxon>
        <taxon>Spiralia</taxon>
        <taxon>Lophotrochozoa</taxon>
        <taxon>Platyhelminthes</taxon>
        <taxon>Monogenea</taxon>
        <taxon>Polyopisthocotylea</taxon>
        <taxon>Polystomatidea</taxon>
        <taxon>Polystomatidae</taxon>
        <taxon>Protopolystoma</taxon>
    </lineage>
</organism>
<name>A0A448WUH7_9PLAT</name>
<evidence type="ECO:0000313" key="11">
    <source>
        <dbReference type="Proteomes" id="UP000784294"/>
    </source>
</evidence>
<keyword evidence="4" id="KW-0396">Initiation factor</keyword>
<comment type="subcellular location">
    <subcellularLocation>
        <location evidence="1">Cytoplasm</location>
        <location evidence="1">Cytosol</location>
    </subcellularLocation>
</comment>
<dbReference type="OrthoDB" id="10254737at2759"/>
<comment type="subunit">
    <text evidence="8">Component of the translation initiation factor 2B (eIF2B) complex which is a heterodecamer of two sets of five different subunits: alpha, beta, gamma, delta and epsilon. Subunits alpha, beta and delta comprise a regulatory subcomplex and subunits epsilon and gamma comprise a catalytic subcomplex. Within the complex, the hexameric regulatory complex resides at the center, with the two heterodimeric catalytic subcomplexes bound on opposite sides.</text>
</comment>
<protein>
    <recommendedName>
        <fullName evidence="6">Translation initiation factor eIF2B subunit delta</fullName>
    </recommendedName>
    <alternativeName>
        <fullName evidence="7">eIF2B GDP-GTP exchange factor subunit delta</fullName>
    </alternativeName>
</protein>
<evidence type="ECO:0000256" key="1">
    <source>
        <dbReference type="ARBA" id="ARBA00004514"/>
    </source>
</evidence>
<dbReference type="InterPro" id="IPR000649">
    <property type="entry name" value="IF-2B-related"/>
</dbReference>
<keyword evidence="3" id="KW-0963">Cytoplasm</keyword>